<sequence>MPRSNGLDKEEPTPNVDTDISATEQTSSVEEGGEASSPTRTRRTRSASTAKKPTTPTSRARKPRSTKTTKQTPTPNDASVISKLSPMLIRYREQVKSPLREEFNYANIMEIPSVKKVTLNIGLGETKQNARAMESATRDISIITGQKPITTRARKSIAGFKLREGEPIGIAV</sequence>
<organism evidence="6">
    <name type="scientific">marine metagenome</name>
    <dbReference type="NCBI Taxonomy" id="408172"/>
    <lineage>
        <taxon>unclassified sequences</taxon>
        <taxon>metagenomes</taxon>
        <taxon>ecological metagenomes</taxon>
    </lineage>
</organism>
<dbReference type="GO" id="GO:0006412">
    <property type="term" value="P:translation"/>
    <property type="evidence" value="ECO:0007669"/>
    <property type="project" value="InterPro"/>
</dbReference>
<reference evidence="6" key="1">
    <citation type="submission" date="2018-05" db="EMBL/GenBank/DDBJ databases">
        <authorList>
            <person name="Lanie J.A."/>
            <person name="Ng W.-L."/>
            <person name="Kazmierczak K.M."/>
            <person name="Andrzejewski T.M."/>
            <person name="Davidsen T.M."/>
            <person name="Wayne K.J."/>
            <person name="Tettelin H."/>
            <person name="Glass J.I."/>
            <person name="Rusch D."/>
            <person name="Podicherti R."/>
            <person name="Tsui H.-C.T."/>
            <person name="Winkler M.E."/>
        </authorList>
    </citation>
    <scope>NUCLEOTIDE SEQUENCE</scope>
</reference>
<feature type="non-terminal residue" evidence="6">
    <location>
        <position position="172"/>
    </location>
</feature>
<evidence type="ECO:0000256" key="4">
    <source>
        <dbReference type="SAM" id="MobiDB-lite"/>
    </source>
</evidence>
<dbReference type="InterPro" id="IPR022803">
    <property type="entry name" value="Ribosomal_uL5_dom_sf"/>
</dbReference>
<dbReference type="InterPro" id="IPR020929">
    <property type="entry name" value="Ribosomal_uL5_CS"/>
</dbReference>
<dbReference type="InterPro" id="IPR002132">
    <property type="entry name" value="Ribosomal_uL5"/>
</dbReference>
<name>A0A383DNB5_9ZZZZ</name>
<feature type="compositionally biased region" description="Polar residues" evidence="4">
    <location>
        <begin position="68"/>
        <end position="79"/>
    </location>
</feature>
<feature type="compositionally biased region" description="Basic and acidic residues" evidence="4">
    <location>
        <begin position="1"/>
        <end position="12"/>
    </location>
</feature>
<proteinExistence type="inferred from homology"/>
<dbReference type="SUPFAM" id="SSF55282">
    <property type="entry name" value="RL5-like"/>
    <property type="match status" value="1"/>
</dbReference>
<protein>
    <recommendedName>
        <fullName evidence="5">Large ribosomal subunit protein uL5 N-terminal domain-containing protein</fullName>
    </recommendedName>
</protein>
<evidence type="ECO:0000256" key="1">
    <source>
        <dbReference type="ARBA" id="ARBA00008553"/>
    </source>
</evidence>
<evidence type="ECO:0000256" key="2">
    <source>
        <dbReference type="ARBA" id="ARBA00022980"/>
    </source>
</evidence>
<feature type="region of interest" description="Disordered" evidence="4">
    <location>
        <begin position="1"/>
        <end position="81"/>
    </location>
</feature>
<dbReference type="GO" id="GO:1990904">
    <property type="term" value="C:ribonucleoprotein complex"/>
    <property type="evidence" value="ECO:0007669"/>
    <property type="project" value="UniProtKB-KW"/>
</dbReference>
<dbReference type="Pfam" id="PF00281">
    <property type="entry name" value="Ribosomal_L5"/>
    <property type="match status" value="1"/>
</dbReference>
<evidence type="ECO:0000313" key="6">
    <source>
        <dbReference type="EMBL" id="SVE45773.1"/>
    </source>
</evidence>
<accession>A0A383DNB5</accession>
<gene>
    <name evidence="6" type="ORF">METZ01_LOCUS498627</name>
</gene>
<dbReference type="PROSITE" id="PS00358">
    <property type="entry name" value="RIBOSOMAL_L5"/>
    <property type="match status" value="1"/>
</dbReference>
<comment type="similarity">
    <text evidence="1">Belongs to the universal ribosomal protein uL5 family.</text>
</comment>
<feature type="domain" description="Large ribosomal subunit protein uL5 N-terminal" evidence="5">
    <location>
        <begin position="107"/>
        <end position="163"/>
    </location>
</feature>
<dbReference type="EMBL" id="UINC01218653">
    <property type="protein sequence ID" value="SVE45773.1"/>
    <property type="molecule type" value="Genomic_DNA"/>
</dbReference>
<evidence type="ECO:0000259" key="5">
    <source>
        <dbReference type="Pfam" id="PF00281"/>
    </source>
</evidence>
<keyword evidence="3" id="KW-0687">Ribonucleoprotein</keyword>
<dbReference type="AlphaFoldDB" id="A0A383DNB5"/>
<keyword evidence="2" id="KW-0689">Ribosomal protein</keyword>
<dbReference type="PANTHER" id="PTHR11994">
    <property type="entry name" value="60S RIBOSOMAL PROTEIN L11-RELATED"/>
    <property type="match status" value="1"/>
</dbReference>
<dbReference type="Gene3D" id="3.30.1440.10">
    <property type="match status" value="1"/>
</dbReference>
<dbReference type="InterPro" id="IPR031310">
    <property type="entry name" value="Ribosomal_uL5_N"/>
</dbReference>
<dbReference type="GO" id="GO:0003735">
    <property type="term" value="F:structural constituent of ribosome"/>
    <property type="evidence" value="ECO:0007669"/>
    <property type="project" value="InterPro"/>
</dbReference>
<evidence type="ECO:0000256" key="3">
    <source>
        <dbReference type="ARBA" id="ARBA00023274"/>
    </source>
</evidence>
<dbReference type="GO" id="GO:0005840">
    <property type="term" value="C:ribosome"/>
    <property type="evidence" value="ECO:0007669"/>
    <property type="project" value="UniProtKB-KW"/>
</dbReference>
<feature type="compositionally biased region" description="Polar residues" evidence="4">
    <location>
        <begin position="15"/>
        <end position="29"/>
    </location>
</feature>